<gene>
    <name evidence="3" type="ORF">BP5796_07130</name>
</gene>
<dbReference type="CDD" id="cd03046">
    <property type="entry name" value="GST_N_GTT1_like"/>
    <property type="match status" value="1"/>
</dbReference>
<accession>A0A3D8RID4</accession>
<dbReference type="SUPFAM" id="SSF52833">
    <property type="entry name" value="Thioredoxin-like"/>
    <property type="match status" value="1"/>
</dbReference>
<name>A0A3D8RID4_9HELO</name>
<evidence type="ECO:0000313" key="4">
    <source>
        <dbReference type="Proteomes" id="UP000256328"/>
    </source>
</evidence>
<organism evidence="3 4">
    <name type="scientific">Coleophoma crateriformis</name>
    <dbReference type="NCBI Taxonomy" id="565419"/>
    <lineage>
        <taxon>Eukaryota</taxon>
        <taxon>Fungi</taxon>
        <taxon>Dikarya</taxon>
        <taxon>Ascomycota</taxon>
        <taxon>Pezizomycotina</taxon>
        <taxon>Leotiomycetes</taxon>
        <taxon>Helotiales</taxon>
        <taxon>Dermateaceae</taxon>
        <taxon>Coleophoma</taxon>
    </lineage>
</organism>
<dbReference type="PANTHER" id="PTHR44051:SF9">
    <property type="entry name" value="GLUTATHIONE S-TRANSFERASE 1"/>
    <property type="match status" value="1"/>
</dbReference>
<proteinExistence type="inferred from homology"/>
<dbReference type="AlphaFoldDB" id="A0A3D8RID4"/>
<dbReference type="Pfam" id="PF00043">
    <property type="entry name" value="GST_C"/>
    <property type="match status" value="1"/>
</dbReference>
<dbReference type="Pfam" id="PF13409">
    <property type="entry name" value="GST_N_2"/>
    <property type="match status" value="1"/>
</dbReference>
<feature type="domain" description="GST N-terminal" evidence="2">
    <location>
        <begin position="6"/>
        <end position="96"/>
    </location>
</feature>
<dbReference type="InterPro" id="IPR004045">
    <property type="entry name" value="Glutathione_S-Trfase_N"/>
</dbReference>
<dbReference type="PANTHER" id="PTHR44051">
    <property type="entry name" value="GLUTATHIONE S-TRANSFERASE-RELATED"/>
    <property type="match status" value="1"/>
</dbReference>
<evidence type="ECO:0000259" key="2">
    <source>
        <dbReference type="PROSITE" id="PS50404"/>
    </source>
</evidence>
<evidence type="ECO:0000313" key="3">
    <source>
        <dbReference type="EMBL" id="RDW73688.1"/>
    </source>
</evidence>
<dbReference type="InterPro" id="IPR036249">
    <property type="entry name" value="Thioredoxin-like_sf"/>
</dbReference>
<protein>
    <recommendedName>
        <fullName evidence="2">GST N-terminal domain-containing protein</fullName>
    </recommendedName>
</protein>
<evidence type="ECO:0000256" key="1">
    <source>
        <dbReference type="ARBA" id="ARBA00007409"/>
    </source>
</evidence>
<comment type="similarity">
    <text evidence="1">Belongs to the GST superfamily.</text>
</comment>
<reference evidence="3 4" key="1">
    <citation type="journal article" date="2018" name="IMA Fungus">
        <title>IMA Genome-F 9: Draft genome sequence of Annulohypoxylon stygium, Aspergillus mulundensis, Berkeleyomyces basicola (syn. Thielaviopsis basicola), Ceratocystis smalleyi, two Cercospora beticola strains, Coleophoma cylindrospora, Fusarium fracticaudum, Phialophora cf. hyalina, and Morchella septimelata.</title>
        <authorList>
            <person name="Wingfield B.D."/>
            <person name="Bills G.F."/>
            <person name="Dong Y."/>
            <person name="Huang W."/>
            <person name="Nel W.J."/>
            <person name="Swalarsk-Parry B.S."/>
            <person name="Vaghefi N."/>
            <person name="Wilken P.M."/>
            <person name="An Z."/>
            <person name="de Beer Z.W."/>
            <person name="De Vos L."/>
            <person name="Chen L."/>
            <person name="Duong T.A."/>
            <person name="Gao Y."/>
            <person name="Hammerbacher A."/>
            <person name="Kikkert J.R."/>
            <person name="Li Y."/>
            <person name="Li H."/>
            <person name="Li K."/>
            <person name="Li Q."/>
            <person name="Liu X."/>
            <person name="Ma X."/>
            <person name="Naidoo K."/>
            <person name="Pethybridge S.J."/>
            <person name="Sun J."/>
            <person name="Steenkamp E.T."/>
            <person name="van der Nest M.A."/>
            <person name="van Wyk S."/>
            <person name="Wingfield M.J."/>
            <person name="Xiong C."/>
            <person name="Yue Q."/>
            <person name="Zhang X."/>
        </authorList>
    </citation>
    <scope>NUCLEOTIDE SEQUENCE [LARGE SCALE GENOMIC DNA]</scope>
    <source>
        <strain evidence="3 4">BP5796</strain>
    </source>
</reference>
<comment type="caution">
    <text evidence="3">The sequence shown here is derived from an EMBL/GenBank/DDBJ whole genome shotgun (WGS) entry which is preliminary data.</text>
</comment>
<dbReference type="Proteomes" id="UP000256328">
    <property type="component" value="Unassembled WGS sequence"/>
</dbReference>
<sequence>MAAQDNKPTLHHLNDSQSQRILWLLEELDIPYNLVFKERNPASDPVAPYQAPAALKATGPYGRSPLLITGAQDGHRYIAESQGIVTYLLRTFDRDGKKFGHADWIRDEILCSLITTSLSRANFCVLMLDFGVIKNGSKDIMDIPGLHATLANFECELKEGGGKWVMGDRPGRPDTLAEFALTTARARKWVDYEKDFPALNAWLAMAYESPAWKRAMEKDNGYDMAVFPRFPRE</sequence>
<dbReference type="OrthoDB" id="2309723at2759"/>
<dbReference type="Gene3D" id="3.40.30.10">
    <property type="entry name" value="Glutaredoxin"/>
    <property type="match status" value="1"/>
</dbReference>
<dbReference type="PROSITE" id="PS50404">
    <property type="entry name" value="GST_NTER"/>
    <property type="match status" value="1"/>
</dbReference>
<keyword evidence="4" id="KW-1185">Reference proteome</keyword>
<dbReference type="EMBL" id="PDLN01000010">
    <property type="protein sequence ID" value="RDW73688.1"/>
    <property type="molecule type" value="Genomic_DNA"/>
</dbReference>
<dbReference type="InterPro" id="IPR036282">
    <property type="entry name" value="Glutathione-S-Trfase_C_sf"/>
</dbReference>
<dbReference type="SUPFAM" id="SSF47616">
    <property type="entry name" value="GST C-terminal domain-like"/>
    <property type="match status" value="1"/>
</dbReference>
<dbReference type="InterPro" id="IPR004046">
    <property type="entry name" value="GST_C"/>
</dbReference>
<dbReference type="Gene3D" id="1.20.1050.10">
    <property type="match status" value="1"/>
</dbReference>